<protein>
    <submittedName>
        <fullName evidence="4">Uncharacterized protein</fullName>
    </submittedName>
</protein>
<feature type="compositionally biased region" description="Basic and acidic residues" evidence="1">
    <location>
        <begin position="115"/>
        <end position="126"/>
    </location>
</feature>
<evidence type="ECO:0000256" key="1">
    <source>
        <dbReference type="SAM" id="MobiDB-lite"/>
    </source>
</evidence>
<name>A0A450W915_9GAMM</name>
<accession>A0A450W915</accession>
<evidence type="ECO:0000313" key="2">
    <source>
        <dbReference type="EMBL" id="VFJ60945.1"/>
    </source>
</evidence>
<gene>
    <name evidence="3" type="ORF">BECKFM1743A_GA0114220_102832</name>
    <name evidence="4" type="ORF">BECKFM1743B_GA0114221_102812</name>
    <name evidence="2" type="ORF">BECKFM1743C_GA0114222_102842</name>
</gene>
<reference evidence="4" key="1">
    <citation type="submission" date="2019-02" db="EMBL/GenBank/DDBJ databases">
        <authorList>
            <person name="Gruber-Vodicka R. H."/>
            <person name="Seah K. B. B."/>
        </authorList>
    </citation>
    <scope>NUCLEOTIDE SEQUENCE</scope>
    <source>
        <strain evidence="3">BECK_BZ163</strain>
        <strain evidence="4">BECK_BZ164</strain>
        <strain evidence="2">BECK_BZ165</strain>
    </source>
</reference>
<dbReference type="EMBL" id="CAADFL010000281">
    <property type="protein sequence ID" value="VFK13451.1"/>
    <property type="molecule type" value="Genomic_DNA"/>
</dbReference>
<sequence length="147" mass="17234">MNSHFEERLWGNFSGVLRWTDLDALWEQLLTDPEGWYLYEVGKNVPEATVEPHELGHILQDIGRILREKHKHDYCGIVYVDEPARPGMIKIYDPENLGVVCGPGGKRVPPQWILSRDRPQPLHDDNPMDNTKGSRMNNTWWRRILRH</sequence>
<evidence type="ECO:0000313" key="3">
    <source>
        <dbReference type="EMBL" id="VFJ61377.1"/>
    </source>
</evidence>
<dbReference type="EMBL" id="CAADEZ010000283">
    <property type="protein sequence ID" value="VFJ61377.1"/>
    <property type="molecule type" value="Genomic_DNA"/>
</dbReference>
<feature type="region of interest" description="Disordered" evidence="1">
    <location>
        <begin position="113"/>
        <end position="134"/>
    </location>
</feature>
<evidence type="ECO:0000313" key="4">
    <source>
        <dbReference type="EMBL" id="VFK13451.1"/>
    </source>
</evidence>
<organism evidence="4">
    <name type="scientific">Candidatus Kentrum sp. FM</name>
    <dbReference type="NCBI Taxonomy" id="2126340"/>
    <lineage>
        <taxon>Bacteria</taxon>
        <taxon>Pseudomonadati</taxon>
        <taxon>Pseudomonadota</taxon>
        <taxon>Gammaproteobacteria</taxon>
        <taxon>Candidatus Kentrum</taxon>
    </lineage>
</organism>
<dbReference type="EMBL" id="CAADFA010000284">
    <property type="protein sequence ID" value="VFJ60945.1"/>
    <property type="molecule type" value="Genomic_DNA"/>
</dbReference>
<proteinExistence type="predicted"/>
<dbReference type="AlphaFoldDB" id="A0A450W915"/>